<protein>
    <submittedName>
        <fullName evidence="2">6390_t:CDS:1</fullName>
    </submittedName>
</protein>
<dbReference type="Pfam" id="PF13358">
    <property type="entry name" value="DDE_3"/>
    <property type="match status" value="1"/>
</dbReference>
<accession>A0A9N9CLY6</accession>
<dbReference type="PANTHER" id="PTHR46564:SF1">
    <property type="entry name" value="TRANSPOSASE"/>
    <property type="match status" value="1"/>
</dbReference>
<dbReference type="AlphaFoldDB" id="A0A9N9CLY6"/>
<dbReference type="InterPro" id="IPR038717">
    <property type="entry name" value="Tc1-like_DDE_dom"/>
</dbReference>
<dbReference type="EMBL" id="CAJVPI010001279">
    <property type="protein sequence ID" value="CAG8604695.1"/>
    <property type="molecule type" value="Genomic_DNA"/>
</dbReference>
<evidence type="ECO:0000313" key="3">
    <source>
        <dbReference type="Proteomes" id="UP000789739"/>
    </source>
</evidence>
<dbReference type="OrthoDB" id="2266637at2759"/>
<dbReference type="Proteomes" id="UP000789739">
    <property type="component" value="Unassembled WGS sequence"/>
</dbReference>
<comment type="caution">
    <text evidence="2">The sequence shown here is derived from an EMBL/GenBank/DDBJ whole genome shotgun (WGS) entry which is preliminary data.</text>
</comment>
<dbReference type="GO" id="GO:0003676">
    <property type="term" value="F:nucleic acid binding"/>
    <property type="evidence" value="ECO:0007669"/>
    <property type="project" value="InterPro"/>
</dbReference>
<reference evidence="2" key="1">
    <citation type="submission" date="2021-06" db="EMBL/GenBank/DDBJ databases">
        <authorList>
            <person name="Kallberg Y."/>
            <person name="Tangrot J."/>
            <person name="Rosling A."/>
        </authorList>
    </citation>
    <scope>NUCLEOTIDE SEQUENCE</scope>
    <source>
        <strain evidence="2">BR232B</strain>
    </source>
</reference>
<dbReference type="SUPFAM" id="SSF53098">
    <property type="entry name" value="Ribonuclease H-like"/>
    <property type="match status" value="1"/>
</dbReference>
<dbReference type="Gene3D" id="3.30.420.10">
    <property type="entry name" value="Ribonuclease H-like superfamily/Ribonuclease H"/>
    <property type="match status" value="1"/>
</dbReference>
<dbReference type="InterPro" id="IPR012337">
    <property type="entry name" value="RNaseH-like_sf"/>
</dbReference>
<organism evidence="2 3">
    <name type="scientific">Paraglomus brasilianum</name>
    <dbReference type="NCBI Taxonomy" id="144538"/>
    <lineage>
        <taxon>Eukaryota</taxon>
        <taxon>Fungi</taxon>
        <taxon>Fungi incertae sedis</taxon>
        <taxon>Mucoromycota</taxon>
        <taxon>Glomeromycotina</taxon>
        <taxon>Glomeromycetes</taxon>
        <taxon>Paraglomerales</taxon>
        <taxon>Paraglomeraceae</taxon>
        <taxon>Paraglomus</taxon>
    </lineage>
</organism>
<evidence type="ECO:0000313" key="2">
    <source>
        <dbReference type="EMBL" id="CAG8604695.1"/>
    </source>
</evidence>
<dbReference type="InterPro" id="IPR036397">
    <property type="entry name" value="RNaseH_sf"/>
</dbReference>
<feature type="domain" description="Tc1-like transposase DDE" evidence="1">
    <location>
        <begin position="2"/>
        <end position="86"/>
    </location>
</feature>
<evidence type="ECO:0000259" key="1">
    <source>
        <dbReference type="Pfam" id="PF13358"/>
    </source>
</evidence>
<name>A0A9N9CLY6_9GLOM</name>
<proteinExistence type="predicted"/>
<gene>
    <name evidence="2" type="ORF">PBRASI_LOCUS7838</name>
</gene>
<dbReference type="PANTHER" id="PTHR46564">
    <property type="entry name" value="TRANSPOSASE"/>
    <property type="match status" value="1"/>
</dbReference>
<sequence length="119" mass="13448">MEGSCDKEKFNEFILSWVIPCMNQYPGPNSVLVLDNAKIHHGGEWVSIVEGLGGRVLYLPPYSPDFNPIETSFAVIKSWLKRHRDFVTSCNDPTYPILIACGQITPDMAKSFFKASIYF</sequence>
<keyword evidence="3" id="KW-1185">Reference proteome</keyword>